<organism evidence="2">
    <name type="scientific">Pneumocystis jirovecii</name>
    <name type="common">Human pneumocystis pneumonia agent</name>
    <dbReference type="NCBI Taxonomy" id="42068"/>
    <lineage>
        <taxon>Eukaryota</taxon>
        <taxon>Fungi</taxon>
        <taxon>Dikarya</taxon>
        <taxon>Ascomycota</taxon>
        <taxon>Taphrinomycotina</taxon>
        <taxon>Pneumocystomycetes</taxon>
        <taxon>Pneumocystaceae</taxon>
        <taxon>Pneumocystis</taxon>
    </lineage>
</organism>
<sequence>MPVLICEFSVPFAPPVVKIDGIIGCQARDVTSFSCPRNILKSFIARMSNTRVILSREHVAKRSPCVG</sequence>
<dbReference type="VEuPathDB" id="FungiDB:PNEJI1_003436"/>
<evidence type="ECO:0000313" key="2">
    <source>
        <dbReference type="Proteomes" id="UP000010422"/>
    </source>
</evidence>
<reference evidence="1 2" key="1">
    <citation type="journal article" date="2012" name="MBio">
        <title>De novo assembly of the Pneumocystis jirovecii genome from a single bronchoalveolar lavage fluid specimen from a patient.</title>
        <authorList>
            <person name="Cisse O.H."/>
            <person name="Pagni M."/>
            <person name="Hauser P.M."/>
        </authorList>
    </citation>
    <scope>NUCLEOTIDE SEQUENCE [LARGE SCALE GENOMIC DNA]</scope>
    <source>
        <strain evidence="1 2">SE8</strain>
    </source>
</reference>
<dbReference type="EMBL" id="CAKM01000298">
    <property type="protein sequence ID" value="CCJ31414.1"/>
    <property type="molecule type" value="Genomic_DNA"/>
</dbReference>
<name>L0PH88_PNEJI</name>
<dbReference type="InParanoid" id="L0PH88"/>
<comment type="caution">
    <text evidence="1">The sequence shown here is derived from an EMBL/GenBank/DDBJ whole genome shotgun (WGS) entry which is preliminary data.</text>
</comment>
<dbReference type="AlphaFoldDB" id="L0PH88"/>
<dbReference type="Proteomes" id="UP000010422">
    <property type="component" value="Unassembled WGS sequence"/>
</dbReference>
<protein>
    <submittedName>
        <fullName evidence="1">Uncharacterized protein</fullName>
    </submittedName>
</protein>
<accession>L0PH88</accession>
<proteinExistence type="predicted"/>
<evidence type="ECO:0000313" key="1">
    <source>
        <dbReference type="EMBL" id="CCJ31414.1"/>
    </source>
</evidence>
<gene>
    <name evidence="1" type="ORF">PNEJI1_003436</name>
</gene>